<evidence type="ECO:0008006" key="4">
    <source>
        <dbReference type="Google" id="ProtNLM"/>
    </source>
</evidence>
<evidence type="ECO:0000313" key="2">
    <source>
        <dbReference type="EMBL" id="AWM78875.1"/>
    </source>
</evidence>
<organism evidence="2 3">
    <name type="scientific">Phenylobacterium parvum</name>
    <dbReference type="NCBI Taxonomy" id="2201350"/>
    <lineage>
        <taxon>Bacteria</taxon>
        <taxon>Pseudomonadati</taxon>
        <taxon>Pseudomonadota</taxon>
        <taxon>Alphaproteobacteria</taxon>
        <taxon>Caulobacterales</taxon>
        <taxon>Caulobacteraceae</taxon>
        <taxon>Phenylobacterium</taxon>
    </lineage>
</organism>
<dbReference type="OrthoDB" id="9813146at2"/>
<reference evidence="3" key="1">
    <citation type="submission" date="2018-05" db="EMBL/GenBank/DDBJ databases">
        <title>Genome sequencing of Phenylobacterium sp. HYN0004.</title>
        <authorList>
            <person name="Yi H."/>
            <person name="Baek C."/>
        </authorList>
    </citation>
    <scope>NUCLEOTIDE SEQUENCE [LARGE SCALE GENOMIC DNA]</scope>
    <source>
        <strain evidence="3">HYN0004</strain>
    </source>
</reference>
<gene>
    <name evidence="2" type="ORF">HYN04_13320</name>
</gene>
<keyword evidence="3" id="KW-1185">Reference proteome</keyword>
<accession>A0A2Z3HVK3</accession>
<dbReference type="AlphaFoldDB" id="A0A2Z3HVK3"/>
<proteinExistence type="predicted"/>
<name>A0A2Z3HVK3_9CAUL</name>
<evidence type="ECO:0000313" key="3">
    <source>
        <dbReference type="Proteomes" id="UP000247763"/>
    </source>
</evidence>
<sequence>MSLTAVLAGCERPTAVRADAGPASRGETDYAAAPSSDPVPRAENADGRRPADRAEAPAPLLDGRPLWTSSRRGSAEENARRAFARNGDSFGASSLEAYVRKARTFIDAPPAGAQRLTRRNGDVLLYHPASNTFAVASREGAPRAFFHPDEGAAYWEAQKARETQRRTARAGSDRASEG</sequence>
<dbReference type="Proteomes" id="UP000247763">
    <property type="component" value="Chromosome"/>
</dbReference>
<dbReference type="EMBL" id="CP029479">
    <property type="protein sequence ID" value="AWM78875.1"/>
    <property type="molecule type" value="Genomic_DNA"/>
</dbReference>
<feature type="compositionally biased region" description="Basic and acidic residues" evidence="1">
    <location>
        <begin position="43"/>
        <end position="55"/>
    </location>
</feature>
<evidence type="ECO:0000256" key="1">
    <source>
        <dbReference type="SAM" id="MobiDB-lite"/>
    </source>
</evidence>
<feature type="region of interest" description="Disordered" evidence="1">
    <location>
        <begin position="158"/>
        <end position="178"/>
    </location>
</feature>
<feature type="region of interest" description="Disordered" evidence="1">
    <location>
        <begin position="1"/>
        <end position="79"/>
    </location>
</feature>
<dbReference type="KEGG" id="phb:HYN04_13320"/>
<protein>
    <recommendedName>
        <fullName evidence="4">S-type pyocin family protein</fullName>
    </recommendedName>
</protein>